<proteinExistence type="predicted"/>
<evidence type="ECO:0000259" key="2">
    <source>
        <dbReference type="Pfam" id="PF16064"/>
    </source>
</evidence>
<sequence>MWTLIHLYEPPDAKTPDLIPNAWIIDNDTCWYPMSFRLSKIKSLAREKAKPNTNDWEKFKIEIVESNIDNYDYGIKLMYKLLKNKSKKNLHSDAELKGRGMRKKLKYEDHNTKNLFSNLTSDSDNSDEVFHISVKQKSSTTQLDYPNFPKKKKENHNFDECAVLKEKTSTPRQSNKLGLSAINTSTPLDNHQLIDADFETPHIALHNNYDSALSNENCKLNKKNNHHCSFESQNNNTNKDENYQLLVSLGHQLCRLSADFMKFKSNMNYLKLELTSFIENKEASTLQNNTFNQEKTDDVLSTFPINDEEKLLTLESKLASYDLGYNDKLLSAFMFASEGKSISKVTNSLLKTIFTDKFASAYSWKGQKEKKKLENYKIFKVIINCVGKKFPNSENYKMDVIASVMNWFAQAPTRILRDEKRNLKSAENMPAAELLQSSSFDEDDTT</sequence>
<name>A0A2S2NXX6_SCHGA</name>
<dbReference type="EMBL" id="GGMR01009421">
    <property type="protein sequence ID" value="MBY22040.1"/>
    <property type="molecule type" value="Transcribed_RNA"/>
</dbReference>
<organism evidence="3">
    <name type="scientific">Schizaphis graminum</name>
    <name type="common">Green bug aphid</name>
    <dbReference type="NCBI Taxonomy" id="13262"/>
    <lineage>
        <taxon>Eukaryota</taxon>
        <taxon>Metazoa</taxon>
        <taxon>Ecdysozoa</taxon>
        <taxon>Arthropoda</taxon>
        <taxon>Hexapoda</taxon>
        <taxon>Insecta</taxon>
        <taxon>Pterygota</taxon>
        <taxon>Neoptera</taxon>
        <taxon>Paraneoptera</taxon>
        <taxon>Hemiptera</taxon>
        <taxon>Sternorrhyncha</taxon>
        <taxon>Aphidomorpha</taxon>
        <taxon>Aphidoidea</taxon>
        <taxon>Aphididae</taxon>
        <taxon>Aphidini</taxon>
        <taxon>Schizaphis</taxon>
    </lineage>
</organism>
<dbReference type="AlphaFoldDB" id="A0A2S2NXX6"/>
<evidence type="ECO:0000313" key="3">
    <source>
        <dbReference type="EMBL" id="MBY22040.1"/>
    </source>
</evidence>
<dbReference type="InterPro" id="IPR032071">
    <property type="entry name" value="DUF4806"/>
</dbReference>
<reference evidence="3" key="1">
    <citation type="submission" date="2018-04" db="EMBL/GenBank/DDBJ databases">
        <title>Transcriptome of Schizaphis graminum biotype I.</title>
        <authorList>
            <person name="Scully E.D."/>
            <person name="Geib S.M."/>
            <person name="Palmer N.A."/>
            <person name="Koch K."/>
            <person name="Bradshaw J."/>
            <person name="Heng-Moss T."/>
            <person name="Sarath G."/>
        </authorList>
    </citation>
    <scope>NUCLEOTIDE SEQUENCE</scope>
</reference>
<feature type="region of interest" description="Disordered" evidence="1">
    <location>
        <begin position="427"/>
        <end position="446"/>
    </location>
</feature>
<protein>
    <recommendedName>
        <fullName evidence="2">DUF4806 domain-containing protein</fullName>
    </recommendedName>
</protein>
<accession>A0A2S2NXX6</accession>
<feature type="domain" description="DUF4806" evidence="2">
    <location>
        <begin position="302"/>
        <end position="381"/>
    </location>
</feature>
<gene>
    <name evidence="3" type="ORF">g.17352</name>
</gene>
<dbReference type="Pfam" id="PF16064">
    <property type="entry name" value="DUF4806"/>
    <property type="match status" value="1"/>
</dbReference>
<evidence type="ECO:0000256" key="1">
    <source>
        <dbReference type="SAM" id="MobiDB-lite"/>
    </source>
</evidence>